<feature type="compositionally biased region" description="Gly residues" evidence="2">
    <location>
        <begin position="120"/>
        <end position="131"/>
    </location>
</feature>
<organism evidence="5 6">
    <name type="scientific">Rothia kristinae</name>
    <dbReference type="NCBI Taxonomy" id="37923"/>
    <lineage>
        <taxon>Bacteria</taxon>
        <taxon>Bacillati</taxon>
        <taxon>Actinomycetota</taxon>
        <taxon>Actinomycetes</taxon>
        <taxon>Micrococcales</taxon>
        <taxon>Micrococcaceae</taxon>
        <taxon>Rothia</taxon>
    </lineage>
</organism>
<dbReference type="InterPro" id="IPR023393">
    <property type="entry name" value="START-like_dom_sf"/>
</dbReference>
<dbReference type="InterPro" id="IPR001509">
    <property type="entry name" value="Epimerase_deHydtase"/>
</dbReference>
<dbReference type="PANTHER" id="PTHR11092:SF0">
    <property type="entry name" value="EPIMERASE FAMILY PROTEIN SDR39U1"/>
    <property type="match status" value="1"/>
</dbReference>
<comment type="caution">
    <text evidence="5">The sequence shown here is derived from an EMBL/GenBank/DDBJ whole genome shotgun (WGS) entry which is preliminary data.</text>
</comment>
<evidence type="ECO:0000313" key="6">
    <source>
        <dbReference type="Proteomes" id="UP000179540"/>
    </source>
</evidence>
<gene>
    <name evidence="5" type="ORF">BK826_02625</name>
</gene>
<accession>A0A1S2N241</accession>
<dbReference type="EMBL" id="MODZ01000002">
    <property type="protein sequence ID" value="OIJ36772.1"/>
    <property type="molecule type" value="Genomic_DNA"/>
</dbReference>
<protein>
    <submittedName>
        <fullName evidence="5">TIGR01777 family protein</fullName>
    </submittedName>
</protein>
<sequence>MSRVSTYTHDAVIDHPRSAVTGWYGSPGAIRRLTPEFSGIVLQEPTDGLDRGSVTKLLMGLPWAETFLPGSLHAGVRWTAVHTEHTPGRTFTDVMDRGPLRSWTHHHVFSDAPGSVRDGNGAGSDGAGSAGDGAASATRVHDEVDYELPARLDARIGFSARQMRRQLDRVFEYRTRQTRADLDFHAALRRIRSEPMTVVIAGASGLVGTQLSALLRSGGHRVITLQRREGPSERLGEDLISWDPSHGILDPGLLAGADAVVNLSGAGIAGRFTDAHRKAVLHSRLDATRTLVTAMAQAAGDGGPMTLVSASASGYYGHDAGRVTESSPSGADFLAEVCRRWEAEARRAEDSGIRVALVRTGLVLSAAGGLLGAQLPLYLSGAGGPMGGGDMWQPWISLHDLVQIYAVALADPEISGPLNAAAPHPVTQREFARTLGRVLRRPAIVPTPAAAPAAVLGRQGARELALADVAMDPAVLREAGYRFRFEDLEDALRLTLGRFA</sequence>
<evidence type="ECO:0000256" key="2">
    <source>
        <dbReference type="SAM" id="MobiDB-lite"/>
    </source>
</evidence>
<dbReference type="Proteomes" id="UP000179540">
    <property type="component" value="Unassembled WGS sequence"/>
</dbReference>
<feature type="domain" description="DUF1731" evidence="4">
    <location>
        <begin position="447"/>
        <end position="493"/>
    </location>
</feature>
<dbReference type="Gene3D" id="3.40.50.720">
    <property type="entry name" value="NAD(P)-binding Rossmann-like Domain"/>
    <property type="match status" value="1"/>
</dbReference>
<dbReference type="AlphaFoldDB" id="A0A1S2N241"/>
<dbReference type="Gene3D" id="3.30.530.20">
    <property type="match status" value="1"/>
</dbReference>
<feature type="domain" description="NAD-dependent epimerase/dehydratase" evidence="3">
    <location>
        <begin position="198"/>
        <end position="413"/>
    </location>
</feature>
<proteinExistence type="inferred from homology"/>
<feature type="region of interest" description="Disordered" evidence="2">
    <location>
        <begin position="111"/>
        <end position="138"/>
    </location>
</feature>
<reference evidence="5 6" key="1">
    <citation type="submission" date="2016-10" db="EMBL/GenBank/DDBJ databases">
        <title>Draft genome sequence of strain LCT isolated from the Shenzhou X spacecraft of China.</title>
        <authorList>
            <person name="Huang B."/>
        </authorList>
    </citation>
    <scope>NUCLEOTIDE SEQUENCE [LARGE SCALE GENOMIC DNA]</scope>
    <source>
        <strain evidence="5 6">LCT-H5</strain>
    </source>
</reference>
<dbReference type="InterPro" id="IPR010099">
    <property type="entry name" value="SDR39U1"/>
</dbReference>
<dbReference type="SUPFAM" id="SSF51735">
    <property type="entry name" value="NAD(P)-binding Rossmann-fold domains"/>
    <property type="match status" value="1"/>
</dbReference>
<evidence type="ECO:0000259" key="4">
    <source>
        <dbReference type="Pfam" id="PF08338"/>
    </source>
</evidence>
<comment type="similarity">
    <text evidence="1">Belongs to the NAD(P)-dependent epimerase/dehydratase family. SDR39U1 subfamily.</text>
</comment>
<evidence type="ECO:0000256" key="1">
    <source>
        <dbReference type="ARBA" id="ARBA00009353"/>
    </source>
</evidence>
<evidence type="ECO:0000259" key="3">
    <source>
        <dbReference type="Pfam" id="PF01370"/>
    </source>
</evidence>
<dbReference type="InterPro" id="IPR013549">
    <property type="entry name" value="DUF1731"/>
</dbReference>
<dbReference type="NCBIfam" id="TIGR01777">
    <property type="entry name" value="yfcH"/>
    <property type="match status" value="1"/>
</dbReference>
<dbReference type="SUPFAM" id="SSF55961">
    <property type="entry name" value="Bet v1-like"/>
    <property type="match status" value="1"/>
</dbReference>
<name>A0A1S2N241_9MICC</name>
<dbReference type="PANTHER" id="PTHR11092">
    <property type="entry name" value="SUGAR NUCLEOTIDE EPIMERASE RELATED"/>
    <property type="match status" value="1"/>
</dbReference>
<dbReference type="InterPro" id="IPR036291">
    <property type="entry name" value="NAD(P)-bd_dom_sf"/>
</dbReference>
<evidence type="ECO:0000313" key="5">
    <source>
        <dbReference type="EMBL" id="OIJ36772.1"/>
    </source>
</evidence>
<dbReference type="Pfam" id="PF08338">
    <property type="entry name" value="DUF1731"/>
    <property type="match status" value="1"/>
</dbReference>
<dbReference type="Pfam" id="PF01370">
    <property type="entry name" value="Epimerase"/>
    <property type="match status" value="1"/>
</dbReference>